<dbReference type="PANTHER" id="PTHR14089:SF6">
    <property type="entry name" value="PRE-MRNA-SPLICING FACTOR RBM22"/>
    <property type="match status" value="1"/>
</dbReference>
<keyword evidence="10" id="KW-0508">mRNA splicing</keyword>
<keyword evidence="5 15" id="KW-0479">Metal-binding</keyword>
<dbReference type="SMART" id="SM00356">
    <property type="entry name" value="ZnF_C3H1"/>
    <property type="match status" value="1"/>
</dbReference>
<dbReference type="Proteomes" id="UP000070544">
    <property type="component" value="Unassembled WGS sequence"/>
</dbReference>
<keyword evidence="20" id="KW-1185">Reference proteome</keyword>
<dbReference type="InterPro" id="IPR012677">
    <property type="entry name" value="Nucleotide-bd_a/b_plait_sf"/>
</dbReference>
<dbReference type="Pfam" id="PF21369">
    <property type="entry name" value="STL11_N"/>
    <property type="match status" value="1"/>
</dbReference>
<dbReference type="GO" id="GO:0000974">
    <property type="term" value="C:Prp19 complex"/>
    <property type="evidence" value="ECO:0007669"/>
    <property type="project" value="TreeGrafter"/>
</dbReference>
<accession>A0A139A2F7</accession>
<evidence type="ECO:0000313" key="19">
    <source>
        <dbReference type="EMBL" id="KXS10879.1"/>
    </source>
</evidence>
<name>A0A139A2F7_GONPJ</name>
<evidence type="ECO:0000256" key="6">
    <source>
        <dbReference type="ARBA" id="ARBA00022728"/>
    </source>
</evidence>
<keyword evidence="7 15" id="KW-0863">Zinc-finger</keyword>
<dbReference type="InterPro" id="IPR036855">
    <property type="entry name" value="Znf_CCCH_sf"/>
</dbReference>
<organism evidence="19 20">
    <name type="scientific">Gonapodya prolifera (strain JEL478)</name>
    <name type="common">Monoblepharis prolifera</name>
    <dbReference type="NCBI Taxonomy" id="1344416"/>
    <lineage>
        <taxon>Eukaryota</taxon>
        <taxon>Fungi</taxon>
        <taxon>Fungi incertae sedis</taxon>
        <taxon>Chytridiomycota</taxon>
        <taxon>Chytridiomycota incertae sedis</taxon>
        <taxon>Monoblepharidomycetes</taxon>
        <taxon>Monoblepharidales</taxon>
        <taxon>Gonapodyaceae</taxon>
        <taxon>Gonapodya</taxon>
    </lineage>
</organism>
<keyword evidence="4" id="KW-0507">mRNA processing</keyword>
<dbReference type="FunFam" id="4.10.1000.10:FF:000006">
    <property type="entry name" value="Putative pre-mrna-splicing factor rbm22"/>
    <property type="match status" value="1"/>
</dbReference>
<keyword evidence="11" id="KW-0539">Nucleus</keyword>
<dbReference type="PROSITE" id="PS50102">
    <property type="entry name" value="RRM"/>
    <property type="match status" value="1"/>
</dbReference>
<dbReference type="Pfam" id="PF16131">
    <property type="entry name" value="Torus"/>
    <property type="match status" value="1"/>
</dbReference>
<evidence type="ECO:0000256" key="7">
    <source>
        <dbReference type="ARBA" id="ARBA00022771"/>
    </source>
</evidence>
<feature type="domain" description="RRM" evidence="17">
    <location>
        <begin position="225"/>
        <end position="298"/>
    </location>
</feature>
<comment type="function">
    <text evidence="12">Involved in pre-mRNA splicing. Facilitates the cooperative formation of U2/U6 helix II in association with stem II in the spliceosome. Binds to RNA.</text>
</comment>
<comment type="similarity">
    <text evidence="2">Belongs to the SLT11 family.</text>
</comment>
<proteinExistence type="inferred from homology"/>
<dbReference type="InterPro" id="IPR000504">
    <property type="entry name" value="RRM_dom"/>
</dbReference>
<evidence type="ECO:0000256" key="15">
    <source>
        <dbReference type="PROSITE-ProRule" id="PRU00723"/>
    </source>
</evidence>
<evidence type="ECO:0000256" key="13">
    <source>
        <dbReference type="ARBA" id="ARBA00069020"/>
    </source>
</evidence>
<evidence type="ECO:0000256" key="3">
    <source>
        <dbReference type="ARBA" id="ARBA00019060"/>
    </source>
</evidence>
<dbReference type="GO" id="GO:0071006">
    <property type="term" value="C:U2-type catalytic step 1 spliceosome"/>
    <property type="evidence" value="ECO:0007669"/>
    <property type="project" value="TreeGrafter"/>
</dbReference>
<dbReference type="SUPFAM" id="SSF54928">
    <property type="entry name" value="RNA-binding domain, RBD"/>
    <property type="match status" value="1"/>
</dbReference>
<feature type="region of interest" description="Disordered" evidence="16">
    <location>
        <begin position="295"/>
        <end position="347"/>
    </location>
</feature>
<dbReference type="GO" id="GO:0017070">
    <property type="term" value="F:U6 snRNA binding"/>
    <property type="evidence" value="ECO:0007669"/>
    <property type="project" value="TreeGrafter"/>
</dbReference>
<dbReference type="FunFam" id="3.30.70.330:FF:000476">
    <property type="entry name" value="Zinc finger CCCH domain-containing protein 4"/>
    <property type="match status" value="1"/>
</dbReference>
<dbReference type="GO" id="GO:0071007">
    <property type="term" value="C:U2-type catalytic step 2 spliceosome"/>
    <property type="evidence" value="ECO:0007669"/>
    <property type="project" value="TreeGrafter"/>
</dbReference>
<evidence type="ECO:0000313" key="20">
    <source>
        <dbReference type="Proteomes" id="UP000070544"/>
    </source>
</evidence>
<protein>
    <recommendedName>
        <fullName evidence="3">Pre-mRNA-splicing factor SLT11</fullName>
    </recommendedName>
    <alternativeName>
        <fullName evidence="13">Pre-mRNA-splicing factor slt11</fullName>
    </alternativeName>
</protein>
<dbReference type="OMA" id="CPLRVQW"/>
<dbReference type="InterPro" id="IPR000571">
    <property type="entry name" value="Znf_CCCH"/>
</dbReference>
<evidence type="ECO:0000256" key="14">
    <source>
        <dbReference type="PROSITE-ProRule" id="PRU00176"/>
    </source>
</evidence>
<dbReference type="SMART" id="SM00360">
    <property type="entry name" value="RRM"/>
    <property type="match status" value="1"/>
</dbReference>
<dbReference type="InterPro" id="IPR032297">
    <property type="entry name" value="Torus"/>
</dbReference>
<evidence type="ECO:0000256" key="9">
    <source>
        <dbReference type="ARBA" id="ARBA00022884"/>
    </source>
</evidence>
<evidence type="ECO:0000256" key="2">
    <source>
        <dbReference type="ARBA" id="ARBA00007781"/>
    </source>
</evidence>
<dbReference type="InterPro" id="IPR048995">
    <property type="entry name" value="STL11/RBM22-like_N"/>
</dbReference>
<gene>
    <name evidence="19" type="ORF">M427DRAFT_61397</name>
</gene>
<dbReference type="Gene3D" id="3.30.70.330">
    <property type="match status" value="1"/>
</dbReference>
<dbReference type="GO" id="GO:0008380">
    <property type="term" value="P:RNA splicing"/>
    <property type="evidence" value="ECO:0007669"/>
    <property type="project" value="UniProtKB-KW"/>
</dbReference>
<dbReference type="GO" id="GO:0036002">
    <property type="term" value="F:pre-mRNA binding"/>
    <property type="evidence" value="ECO:0007669"/>
    <property type="project" value="TreeGrafter"/>
</dbReference>
<dbReference type="Pfam" id="PF00076">
    <property type="entry name" value="RRM_1"/>
    <property type="match status" value="1"/>
</dbReference>
<feature type="domain" description="C3H1-type" evidence="18">
    <location>
        <begin position="154"/>
        <end position="181"/>
    </location>
</feature>
<sequence>MSGPNHHKGWESSEFPILCGSCLGDNPYVRMAKEQFGKECKICQRPFTIFRWVPGAGMRMKKTEICQTCAKIKNVCQTCVLDLEFGLPVEVRDTLGGIQDDMPTSDVNKQFYVHHAEQAMADGTLTQASAGGKMDPAGREQLKKLARTEPYYKRNRPHLCSFYAKGTCNRGDECPYRHELPVTNELAHQNIKDRYYGQNDPVAKKILNRTDRSGHLDAPEDPSITSLFLQNVEPDITEADLRGFFYAFGDIRSIVISKRSRVAFINYTTREGAERAVEKSFNNCNIKGHVIRVQWGKPKQQGPKSASHADAATTSREPTVDEIASLDAIPPPPGAGGPVRYSAMDPTQLGQVPLKKVLGEM</sequence>
<dbReference type="AlphaFoldDB" id="A0A139A2F7"/>
<dbReference type="PANTHER" id="PTHR14089">
    <property type="entry name" value="PRE-MRNA-SPLICING FACTOR RBM22"/>
    <property type="match status" value="1"/>
</dbReference>
<evidence type="ECO:0000256" key="5">
    <source>
        <dbReference type="ARBA" id="ARBA00022723"/>
    </source>
</evidence>
<keyword evidence="9 14" id="KW-0694">RNA-binding</keyword>
<evidence type="ECO:0000256" key="10">
    <source>
        <dbReference type="ARBA" id="ARBA00023187"/>
    </source>
</evidence>
<dbReference type="InterPro" id="IPR039171">
    <property type="entry name" value="Cwc2/Slt11"/>
</dbReference>
<dbReference type="EMBL" id="KQ965812">
    <property type="protein sequence ID" value="KXS10879.1"/>
    <property type="molecule type" value="Genomic_DNA"/>
</dbReference>
<evidence type="ECO:0000256" key="1">
    <source>
        <dbReference type="ARBA" id="ARBA00004123"/>
    </source>
</evidence>
<evidence type="ECO:0000256" key="16">
    <source>
        <dbReference type="SAM" id="MobiDB-lite"/>
    </source>
</evidence>
<dbReference type="InterPro" id="IPR035979">
    <property type="entry name" value="RBD_domain_sf"/>
</dbReference>
<evidence type="ECO:0000256" key="8">
    <source>
        <dbReference type="ARBA" id="ARBA00022833"/>
    </source>
</evidence>
<dbReference type="PROSITE" id="PS50103">
    <property type="entry name" value="ZF_C3H1"/>
    <property type="match status" value="1"/>
</dbReference>
<comment type="subcellular location">
    <subcellularLocation>
        <location evidence="1">Nucleus</location>
    </subcellularLocation>
</comment>
<feature type="zinc finger region" description="C3H1-type" evidence="15">
    <location>
        <begin position="154"/>
        <end position="181"/>
    </location>
</feature>
<dbReference type="GO" id="GO:0008270">
    <property type="term" value="F:zinc ion binding"/>
    <property type="evidence" value="ECO:0007669"/>
    <property type="project" value="UniProtKB-KW"/>
</dbReference>
<evidence type="ECO:0000256" key="4">
    <source>
        <dbReference type="ARBA" id="ARBA00022664"/>
    </source>
</evidence>
<dbReference type="GO" id="GO:0006397">
    <property type="term" value="P:mRNA processing"/>
    <property type="evidence" value="ECO:0007669"/>
    <property type="project" value="UniProtKB-KW"/>
</dbReference>
<dbReference type="OrthoDB" id="10259600at2759"/>
<evidence type="ECO:0000256" key="12">
    <source>
        <dbReference type="ARBA" id="ARBA00025609"/>
    </source>
</evidence>
<keyword evidence="6" id="KW-0747">Spliceosome</keyword>
<evidence type="ECO:0000256" key="11">
    <source>
        <dbReference type="ARBA" id="ARBA00023242"/>
    </source>
</evidence>
<evidence type="ECO:0000259" key="17">
    <source>
        <dbReference type="PROSITE" id="PS50102"/>
    </source>
</evidence>
<dbReference type="SUPFAM" id="SSF90229">
    <property type="entry name" value="CCCH zinc finger"/>
    <property type="match status" value="1"/>
</dbReference>
<dbReference type="Gene3D" id="4.10.1000.10">
    <property type="entry name" value="Zinc finger, CCCH-type"/>
    <property type="match status" value="1"/>
</dbReference>
<dbReference type="STRING" id="1344416.A0A139A2F7"/>
<keyword evidence="8 15" id="KW-0862">Zinc</keyword>
<evidence type="ECO:0000259" key="18">
    <source>
        <dbReference type="PROSITE" id="PS50103"/>
    </source>
</evidence>
<reference evidence="19 20" key="1">
    <citation type="journal article" date="2015" name="Genome Biol. Evol.">
        <title>Phylogenomic analyses indicate that early fungi evolved digesting cell walls of algal ancestors of land plants.</title>
        <authorList>
            <person name="Chang Y."/>
            <person name="Wang S."/>
            <person name="Sekimoto S."/>
            <person name="Aerts A.L."/>
            <person name="Choi C."/>
            <person name="Clum A."/>
            <person name="LaButti K.M."/>
            <person name="Lindquist E.A."/>
            <person name="Yee Ngan C."/>
            <person name="Ohm R.A."/>
            <person name="Salamov A.A."/>
            <person name="Grigoriev I.V."/>
            <person name="Spatafora J.W."/>
            <person name="Berbee M.L."/>
        </authorList>
    </citation>
    <scope>NUCLEOTIDE SEQUENCE [LARGE SCALE GENOMIC DNA]</scope>
    <source>
        <strain evidence="19 20">JEL478</strain>
    </source>
</reference>